<evidence type="ECO:0000256" key="1">
    <source>
        <dbReference type="ARBA" id="ARBA00004141"/>
    </source>
</evidence>
<feature type="transmembrane region" description="Helical" evidence="6">
    <location>
        <begin position="417"/>
        <end position="441"/>
    </location>
</feature>
<keyword evidence="5 6" id="KW-0472">Membrane</keyword>
<feature type="transmembrane region" description="Helical" evidence="6">
    <location>
        <begin position="6"/>
        <end position="27"/>
    </location>
</feature>
<feature type="transmembrane region" description="Helical" evidence="6">
    <location>
        <begin position="93"/>
        <end position="109"/>
    </location>
</feature>
<feature type="transmembrane region" description="Helical" evidence="6">
    <location>
        <begin position="156"/>
        <end position="174"/>
    </location>
</feature>
<dbReference type="Proteomes" id="UP000366051">
    <property type="component" value="Chromosome"/>
</dbReference>
<dbReference type="PANTHER" id="PTHR13353:SF5">
    <property type="entry name" value="TRANSMEMBRANE PROTEIN 19"/>
    <property type="match status" value="1"/>
</dbReference>
<dbReference type="GO" id="GO:0016020">
    <property type="term" value="C:membrane"/>
    <property type="evidence" value="ECO:0007669"/>
    <property type="project" value="UniProtKB-SubCell"/>
</dbReference>
<evidence type="ECO:0000313" key="8">
    <source>
        <dbReference type="Proteomes" id="UP000366051"/>
    </source>
</evidence>
<proteinExistence type="inferred from homology"/>
<feature type="transmembrane region" description="Helical" evidence="6">
    <location>
        <begin position="115"/>
        <end position="135"/>
    </location>
</feature>
<dbReference type="EMBL" id="CP045875">
    <property type="protein sequence ID" value="QGG48368.1"/>
    <property type="molecule type" value="Genomic_DNA"/>
</dbReference>
<feature type="transmembrane region" description="Helical" evidence="6">
    <location>
        <begin position="237"/>
        <end position="255"/>
    </location>
</feature>
<feature type="transmembrane region" description="Helical" evidence="6">
    <location>
        <begin position="261"/>
        <end position="281"/>
    </location>
</feature>
<reference evidence="8" key="1">
    <citation type="submission" date="2019-11" db="EMBL/GenBank/DDBJ databases">
        <title>Genome sequence of Heliorestis convoluta strain HH, an alkaliphilic and minimalistic phototrophic bacterium from a soda lake in Egypt.</title>
        <authorList>
            <person name="Dewey E.D."/>
            <person name="Stokes L.M."/>
            <person name="Burchell B.M."/>
            <person name="Shaffer K.N."/>
            <person name="Huntington A.M."/>
            <person name="Baker J.M."/>
            <person name="Nadendla S."/>
            <person name="Giglio M.G."/>
            <person name="Touchman J.W."/>
            <person name="Blankenship R.E."/>
            <person name="Madigan M.T."/>
            <person name="Sattley W.M."/>
        </authorList>
    </citation>
    <scope>NUCLEOTIDE SEQUENCE [LARGE SCALE GENOMIC DNA]</scope>
    <source>
        <strain evidence="8">HH</strain>
    </source>
</reference>
<comment type="similarity">
    <text evidence="2">Belongs to the TMEM19 family.</text>
</comment>
<organism evidence="7 8">
    <name type="scientific">Heliorestis convoluta</name>
    <dbReference type="NCBI Taxonomy" id="356322"/>
    <lineage>
        <taxon>Bacteria</taxon>
        <taxon>Bacillati</taxon>
        <taxon>Bacillota</taxon>
        <taxon>Clostridia</taxon>
        <taxon>Eubacteriales</taxon>
        <taxon>Heliobacteriaceae</taxon>
        <taxon>Heliorestis</taxon>
    </lineage>
</organism>
<keyword evidence="3 6" id="KW-0812">Transmembrane</keyword>
<comment type="subcellular location">
    <subcellularLocation>
        <location evidence="1">Membrane</location>
        <topology evidence="1">Multi-pass membrane protein</topology>
    </subcellularLocation>
</comment>
<evidence type="ECO:0008006" key="9">
    <source>
        <dbReference type="Google" id="ProtNLM"/>
    </source>
</evidence>
<evidence type="ECO:0000256" key="4">
    <source>
        <dbReference type="ARBA" id="ARBA00022989"/>
    </source>
</evidence>
<gene>
    <name evidence="7" type="ORF">FTV88_2270</name>
</gene>
<feature type="transmembrane region" description="Helical" evidence="6">
    <location>
        <begin position="461"/>
        <end position="484"/>
    </location>
</feature>
<dbReference type="KEGG" id="hcv:FTV88_2270"/>
<feature type="transmembrane region" description="Helical" evidence="6">
    <location>
        <begin position="62"/>
        <end position="81"/>
    </location>
</feature>
<sequence>MSYHDLIGLFASYAYVFGLLILATLVQKWRNYPAEFTRKIVHIGAGMWIVGAVLYFESYWIGLIPIASFIVLNYISYRYRLVKAMDLSGDSPGTVYFALSITLLLLFFWPQDQAYIAVAAVMAMTWGDAFAAILGRAYGKRPYLIRGHRRTFEGSLVMFGLSFIVIALTLFLMGNPAESLYLNSTIGSVESVAGSALSSAAEASLEVPMAFVLSTVLGFSLIAALVATFLEAISLKGLDNVAVPVGTAFTLWGLIHLPFPLPWAMLFLGLILSAIIAFIAYRRRSLSASGVFGALLVGTLIFGFGGLLWGLTLVAFFVYGSALSTYREDQKAKVAADKFDKGSRRDFGQALANGGFGAVLALLYYFQPLELWLFAAFIGTMATVNADTWATEIGVLSKKPPRLITTGKVVAPGTSGGITMLGTAAVVLGGFVIGLTVWIFTALPYLFGALFGLGSESGTSLLVHVWSHLAGHLWIILAGIVGGLGGSMADSYLGATVQAMYIDAETGQETEKKTTRSGKPNRFHRGWPFMTNDMVNFVSSIVGAALAAAVVFPFL</sequence>
<name>A0A5Q2N036_9FIRM</name>
<dbReference type="Pfam" id="PF01940">
    <property type="entry name" value="DUF92"/>
    <property type="match status" value="1"/>
</dbReference>
<dbReference type="InterPro" id="IPR002794">
    <property type="entry name" value="DUF92_TMEM19"/>
</dbReference>
<feature type="transmembrane region" description="Helical" evidence="6">
    <location>
        <begin position="534"/>
        <end position="554"/>
    </location>
</feature>
<protein>
    <recommendedName>
        <fullName evidence="9">DUF92 domain-containing protein</fullName>
    </recommendedName>
</protein>
<evidence type="ECO:0000256" key="5">
    <source>
        <dbReference type="ARBA" id="ARBA00023136"/>
    </source>
</evidence>
<accession>A0A5Q2N036</accession>
<dbReference type="RefSeq" id="WP_207707858.1">
    <property type="nucleotide sequence ID" value="NZ_CP045875.1"/>
</dbReference>
<dbReference type="AlphaFoldDB" id="A0A5Q2N036"/>
<keyword evidence="8" id="KW-1185">Reference proteome</keyword>
<evidence type="ECO:0000313" key="7">
    <source>
        <dbReference type="EMBL" id="QGG48368.1"/>
    </source>
</evidence>
<evidence type="ECO:0000256" key="3">
    <source>
        <dbReference type="ARBA" id="ARBA00022692"/>
    </source>
</evidence>
<feature type="transmembrane region" description="Helical" evidence="6">
    <location>
        <begin position="207"/>
        <end position="230"/>
    </location>
</feature>
<evidence type="ECO:0000256" key="2">
    <source>
        <dbReference type="ARBA" id="ARBA00009012"/>
    </source>
</evidence>
<evidence type="ECO:0000256" key="6">
    <source>
        <dbReference type="SAM" id="Phobius"/>
    </source>
</evidence>
<keyword evidence="4 6" id="KW-1133">Transmembrane helix</keyword>
<dbReference type="PANTHER" id="PTHR13353">
    <property type="entry name" value="TRANSMEMBRANE PROTEIN 19"/>
    <property type="match status" value="1"/>
</dbReference>